<comment type="caution">
    <text evidence="7">The sequence shown here is derived from an EMBL/GenBank/DDBJ whole genome shotgun (WGS) entry which is preliminary data.</text>
</comment>
<feature type="transmembrane region" description="Helical" evidence="6">
    <location>
        <begin position="119"/>
        <end position="141"/>
    </location>
</feature>
<evidence type="ECO:0000256" key="5">
    <source>
        <dbReference type="SAM" id="MobiDB-lite"/>
    </source>
</evidence>
<reference evidence="7 8" key="1">
    <citation type="submission" date="2021-11" db="EMBL/GenBank/DDBJ databases">
        <title>Black yeast isolated from Biological Soil Crust.</title>
        <authorList>
            <person name="Kurbessoian T."/>
        </authorList>
    </citation>
    <scope>NUCLEOTIDE SEQUENCE [LARGE SCALE GENOMIC DNA]</scope>
    <source>
        <strain evidence="7 8">CCFEE 5522</strain>
    </source>
</reference>
<dbReference type="EMBL" id="JAVFHQ010000010">
    <property type="protein sequence ID" value="KAK4547661.1"/>
    <property type="molecule type" value="Genomic_DNA"/>
</dbReference>
<feature type="transmembrane region" description="Helical" evidence="6">
    <location>
        <begin position="209"/>
        <end position="229"/>
    </location>
</feature>
<dbReference type="PANTHER" id="PTHR10924">
    <property type="entry name" value="MAJOR FACILITATOR SUPERFAMILY PROTEIN-RELATED"/>
    <property type="match status" value="1"/>
</dbReference>
<feature type="transmembrane region" description="Helical" evidence="6">
    <location>
        <begin position="382"/>
        <end position="405"/>
    </location>
</feature>
<evidence type="ECO:0008006" key="9">
    <source>
        <dbReference type="Google" id="ProtNLM"/>
    </source>
</evidence>
<dbReference type="Pfam" id="PF07690">
    <property type="entry name" value="MFS_1"/>
    <property type="match status" value="1"/>
</dbReference>
<accession>A0AAV9JPX5</accession>
<feature type="region of interest" description="Disordered" evidence="5">
    <location>
        <begin position="31"/>
        <end position="51"/>
    </location>
</feature>
<feature type="transmembrane region" description="Helical" evidence="6">
    <location>
        <begin position="241"/>
        <end position="259"/>
    </location>
</feature>
<name>A0AAV9JPX5_9PEZI</name>
<evidence type="ECO:0000313" key="7">
    <source>
        <dbReference type="EMBL" id="KAK4547661.1"/>
    </source>
</evidence>
<evidence type="ECO:0000256" key="2">
    <source>
        <dbReference type="ARBA" id="ARBA00022692"/>
    </source>
</evidence>
<organism evidence="7 8">
    <name type="scientific">Oleoguttula mirabilis</name>
    <dbReference type="NCBI Taxonomy" id="1507867"/>
    <lineage>
        <taxon>Eukaryota</taxon>
        <taxon>Fungi</taxon>
        <taxon>Dikarya</taxon>
        <taxon>Ascomycota</taxon>
        <taxon>Pezizomycotina</taxon>
        <taxon>Dothideomycetes</taxon>
        <taxon>Dothideomycetidae</taxon>
        <taxon>Mycosphaerellales</taxon>
        <taxon>Teratosphaeriaceae</taxon>
        <taxon>Oleoguttula</taxon>
    </lineage>
</organism>
<keyword evidence="3 6" id="KW-1133">Transmembrane helix</keyword>
<feature type="transmembrane region" description="Helical" evidence="6">
    <location>
        <begin position="324"/>
        <end position="344"/>
    </location>
</feature>
<keyword evidence="4 6" id="KW-0472">Membrane</keyword>
<dbReference type="SUPFAM" id="SSF103473">
    <property type="entry name" value="MFS general substrate transporter"/>
    <property type="match status" value="1"/>
</dbReference>
<protein>
    <recommendedName>
        <fullName evidence="9">MFS general substrate transporter</fullName>
    </recommendedName>
</protein>
<keyword evidence="2 6" id="KW-0812">Transmembrane</keyword>
<dbReference type="PANTHER" id="PTHR10924:SF6">
    <property type="entry name" value="SOLUTE CARRIER FAMILY 49 MEMBER A3"/>
    <property type="match status" value="1"/>
</dbReference>
<sequence>MASYQPLAPVYDGLQPTHELLPMATYDTDEYYNERPPSRASSQAPLREEASADTTYKGYADDIEHETNFRQGPFRLYKRRFIGLAQLTLVNLILAWGSGTFGSIADSAAEYFNVSVNTINWLGTAGSLAFLPTAPLAVWILNKSGPKMAIIIASALVLTGNWIRYAGTRTASFRTVMVGQVILSFAQPFVLCAPTRYSKLWFSDRGRTSATAVASLSSALGAVIGGLVGPQLAEASNISGLVLYTSIISSVACIPAPFVPKAPPTPPSAFAAAPVLGLRKSLGTLLRNKPFYLMFASFTIFVAAFQTSANLVVQMLQPYGFSEVQAGIASSVMVFVGIIAAAIASPILDRLQNHMLAVKCLTPVIAGSYLILIFIPQTHSVAGIYVIFAVIGAASFSITPGTLEFQAAWTHPVSPEVSSTICWSGGQLFTAIFIIVMDSLVNKKTWHGQPPGSLAKGLVFQAAMTVLCVPLTLLTGRWIFKRPAASITHL</sequence>
<dbReference type="Proteomes" id="UP001324427">
    <property type="component" value="Unassembled WGS sequence"/>
</dbReference>
<feature type="transmembrane region" description="Helical" evidence="6">
    <location>
        <begin position="177"/>
        <end position="197"/>
    </location>
</feature>
<evidence type="ECO:0000256" key="1">
    <source>
        <dbReference type="ARBA" id="ARBA00004141"/>
    </source>
</evidence>
<feature type="transmembrane region" description="Helical" evidence="6">
    <location>
        <begin position="81"/>
        <end position="99"/>
    </location>
</feature>
<evidence type="ECO:0000256" key="3">
    <source>
        <dbReference type="ARBA" id="ARBA00022989"/>
    </source>
</evidence>
<keyword evidence="8" id="KW-1185">Reference proteome</keyword>
<proteinExistence type="predicted"/>
<dbReference type="InterPro" id="IPR049680">
    <property type="entry name" value="FLVCR1-2_SLC49-like"/>
</dbReference>
<feature type="transmembrane region" description="Helical" evidence="6">
    <location>
        <begin position="291"/>
        <end position="312"/>
    </location>
</feature>
<dbReference type="AlphaFoldDB" id="A0AAV9JPX5"/>
<comment type="subcellular location">
    <subcellularLocation>
        <location evidence="1">Membrane</location>
        <topology evidence="1">Multi-pass membrane protein</topology>
    </subcellularLocation>
</comment>
<gene>
    <name evidence="7" type="ORF">LTR36_000618</name>
</gene>
<dbReference type="GO" id="GO:0022857">
    <property type="term" value="F:transmembrane transporter activity"/>
    <property type="evidence" value="ECO:0007669"/>
    <property type="project" value="InterPro"/>
</dbReference>
<feature type="transmembrane region" description="Helical" evidence="6">
    <location>
        <begin position="457"/>
        <end position="480"/>
    </location>
</feature>
<evidence type="ECO:0000256" key="4">
    <source>
        <dbReference type="ARBA" id="ARBA00023136"/>
    </source>
</evidence>
<dbReference type="Gene3D" id="1.20.1250.20">
    <property type="entry name" value="MFS general substrate transporter like domains"/>
    <property type="match status" value="2"/>
</dbReference>
<dbReference type="InterPro" id="IPR036259">
    <property type="entry name" value="MFS_trans_sf"/>
</dbReference>
<evidence type="ECO:0000256" key="6">
    <source>
        <dbReference type="SAM" id="Phobius"/>
    </source>
</evidence>
<feature type="transmembrane region" description="Helical" evidence="6">
    <location>
        <begin position="356"/>
        <end position="376"/>
    </location>
</feature>
<evidence type="ECO:0000313" key="8">
    <source>
        <dbReference type="Proteomes" id="UP001324427"/>
    </source>
</evidence>
<dbReference type="GO" id="GO:0016020">
    <property type="term" value="C:membrane"/>
    <property type="evidence" value="ECO:0007669"/>
    <property type="project" value="UniProtKB-SubCell"/>
</dbReference>
<dbReference type="InterPro" id="IPR011701">
    <property type="entry name" value="MFS"/>
</dbReference>